<evidence type="ECO:0000256" key="2">
    <source>
        <dbReference type="SAM" id="Phobius"/>
    </source>
</evidence>
<keyword evidence="2" id="KW-1133">Transmembrane helix</keyword>
<protein>
    <recommendedName>
        <fullName evidence="5">DUF3040 domain-containing protein</fullName>
    </recommendedName>
</protein>
<proteinExistence type="predicted"/>
<dbReference type="RefSeq" id="WP_091445858.1">
    <property type="nucleotide sequence ID" value="NZ_FOIE01000007.1"/>
</dbReference>
<gene>
    <name evidence="3" type="ORF">SAMN04488546_3251</name>
</gene>
<evidence type="ECO:0008006" key="5">
    <source>
        <dbReference type="Google" id="ProtNLM"/>
    </source>
</evidence>
<keyword evidence="2" id="KW-0472">Membrane</keyword>
<name>A0A1I0GG22_9ACTN</name>
<accession>A0A1I0GG22</accession>
<reference evidence="4" key="1">
    <citation type="submission" date="2016-10" db="EMBL/GenBank/DDBJ databases">
        <authorList>
            <person name="Varghese N."/>
            <person name="Submissions S."/>
        </authorList>
    </citation>
    <scope>NUCLEOTIDE SEQUENCE [LARGE SCALE GENOMIC DNA]</scope>
    <source>
        <strain evidence="4">DSM 44209</strain>
    </source>
</reference>
<dbReference type="EMBL" id="FOIE01000007">
    <property type="protein sequence ID" value="SET69774.1"/>
    <property type="molecule type" value="Genomic_DNA"/>
</dbReference>
<evidence type="ECO:0000313" key="3">
    <source>
        <dbReference type="EMBL" id="SET69774.1"/>
    </source>
</evidence>
<dbReference type="Proteomes" id="UP000198507">
    <property type="component" value="Unassembled WGS sequence"/>
</dbReference>
<keyword evidence="4" id="KW-1185">Reference proteome</keyword>
<dbReference type="AlphaFoldDB" id="A0A1I0GG22"/>
<evidence type="ECO:0000313" key="4">
    <source>
        <dbReference type="Proteomes" id="UP000198507"/>
    </source>
</evidence>
<feature type="transmembrane region" description="Helical" evidence="2">
    <location>
        <begin position="39"/>
        <end position="58"/>
    </location>
</feature>
<dbReference type="InterPro" id="IPR021401">
    <property type="entry name" value="DUF3040"/>
</dbReference>
<sequence>MDDDAVLRALGEDLARTDPDLAARLTAGPGVRTQRPGHGALWVLVLGALVAVAVPFLVGPAAFGVMALVVLLGCPIVISHCLPSTADGQDDDPPSWSAGRGADP</sequence>
<organism evidence="3 4">
    <name type="scientific">Geodermatophilus poikilotrophus</name>
    <dbReference type="NCBI Taxonomy" id="1333667"/>
    <lineage>
        <taxon>Bacteria</taxon>
        <taxon>Bacillati</taxon>
        <taxon>Actinomycetota</taxon>
        <taxon>Actinomycetes</taxon>
        <taxon>Geodermatophilales</taxon>
        <taxon>Geodermatophilaceae</taxon>
        <taxon>Geodermatophilus</taxon>
    </lineage>
</organism>
<keyword evidence="2" id="KW-0812">Transmembrane</keyword>
<dbReference type="Pfam" id="PF11239">
    <property type="entry name" value="DUF3040"/>
    <property type="match status" value="1"/>
</dbReference>
<feature type="region of interest" description="Disordered" evidence="1">
    <location>
        <begin position="83"/>
        <end position="104"/>
    </location>
</feature>
<evidence type="ECO:0000256" key="1">
    <source>
        <dbReference type="SAM" id="MobiDB-lite"/>
    </source>
</evidence>